<dbReference type="Gene3D" id="3.40.50.720">
    <property type="entry name" value="NAD(P)-binding Rossmann-like Domain"/>
    <property type="match status" value="1"/>
</dbReference>
<protein>
    <submittedName>
        <fullName evidence="3">SDR family oxidoreductase</fullName>
    </submittedName>
    <submittedName>
        <fullName evidence="4">Short-chain dehydrogenase</fullName>
    </submittedName>
</protein>
<comment type="caution">
    <text evidence="3">The sequence shown here is derived from an EMBL/GenBank/DDBJ whole genome shotgun (WGS) entry which is preliminary data.</text>
</comment>
<keyword evidence="2" id="KW-0560">Oxidoreductase</keyword>
<dbReference type="Proteomes" id="UP000077280">
    <property type="component" value="Unassembled WGS sequence"/>
</dbReference>
<dbReference type="OrthoDB" id="9806974at2"/>
<dbReference type="AlphaFoldDB" id="A0A176TJB3"/>
<dbReference type="EMBL" id="LXND01000046">
    <property type="protein sequence ID" value="OAD64084.1"/>
    <property type="molecule type" value="Genomic_DNA"/>
</dbReference>
<organism evidence="3 6">
    <name type="scientific">Pediococcus parvulus</name>
    <dbReference type="NCBI Taxonomy" id="54062"/>
    <lineage>
        <taxon>Bacteria</taxon>
        <taxon>Bacillati</taxon>
        <taxon>Bacillota</taxon>
        <taxon>Bacilli</taxon>
        <taxon>Lactobacillales</taxon>
        <taxon>Lactobacillaceae</taxon>
        <taxon>Pediococcus</taxon>
    </lineage>
</organism>
<gene>
    <name evidence="4" type="ORF">A7K95_06515</name>
    <name evidence="3" type="ORF">GA842_08875</name>
</gene>
<comment type="similarity">
    <text evidence="1">Belongs to the short-chain dehydrogenases/reductases (SDR) family.</text>
</comment>
<dbReference type="RefSeq" id="WP_057783313.1">
    <property type="nucleotide sequence ID" value="NZ_BJWE01000009.1"/>
</dbReference>
<keyword evidence="5" id="KW-1185">Reference proteome</keyword>
<evidence type="ECO:0000313" key="4">
    <source>
        <dbReference type="EMBL" id="OAD64084.1"/>
    </source>
</evidence>
<reference evidence="3" key="2">
    <citation type="submission" date="2019-10" db="EMBL/GenBank/DDBJ databases">
        <title>Malate fermentation in French cider.</title>
        <authorList>
            <person name="Cousin F.J."/>
            <person name="Medina Fernandez S."/>
            <person name="Misery B."/>
            <person name="Laplace J.-M."/>
            <person name="Cretenet M."/>
        </authorList>
    </citation>
    <scope>NUCLEOTIDE SEQUENCE</scope>
    <source>
        <strain evidence="3">UCMA15901</strain>
    </source>
</reference>
<evidence type="ECO:0000256" key="1">
    <source>
        <dbReference type="ARBA" id="ARBA00006484"/>
    </source>
</evidence>
<dbReference type="InterPro" id="IPR002347">
    <property type="entry name" value="SDR_fam"/>
</dbReference>
<accession>A0A176TJB3</accession>
<dbReference type="InterPro" id="IPR051122">
    <property type="entry name" value="SDR_DHRS6-like"/>
</dbReference>
<proteinExistence type="inferred from homology"/>
<dbReference type="PANTHER" id="PTHR43477:SF1">
    <property type="entry name" value="DIHYDROANTICAPSIN 7-DEHYDROGENASE"/>
    <property type="match status" value="1"/>
</dbReference>
<evidence type="ECO:0000256" key="2">
    <source>
        <dbReference type="ARBA" id="ARBA00023002"/>
    </source>
</evidence>
<evidence type="ECO:0000313" key="6">
    <source>
        <dbReference type="Proteomes" id="UP001275867"/>
    </source>
</evidence>
<dbReference type="GO" id="GO:0016491">
    <property type="term" value="F:oxidoreductase activity"/>
    <property type="evidence" value="ECO:0007669"/>
    <property type="project" value="UniProtKB-KW"/>
</dbReference>
<evidence type="ECO:0000313" key="3">
    <source>
        <dbReference type="EMBL" id="MDV7694962.1"/>
    </source>
</evidence>
<reference evidence="4 5" key="1">
    <citation type="submission" date="2016-05" db="EMBL/GenBank/DDBJ databases">
        <title>Draft genome sequence of Pediococcus parvulus 2.6, a probiotic beta-glucan producer strain.</title>
        <authorList>
            <person name="Mohedano M.L."/>
            <person name="Perez-Ramos A."/>
            <person name="Duenas M.T."/>
            <person name="Lamontanara A."/>
            <person name="Orru L."/>
            <person name="Spano G."/>
            <person name="Capozzi V."/>
            <person name="Lopez P."/>
        </authorList>
    </citation>
    <scope>NUCLEOTIDE SEQUENCE [LARGE SCALE GENOMIC DNA]</scope>
    <source>
        <strain evidence="4 5">2.6</strain>
    </source>
</reference>
<dbReference type="PRINTS" id="PR00081">
    <property type="entry name" value="GDHRDH"/>
</dbReference>
<dbReference type="EMBL" id="WERX01000032">
    <property type="protein sequence ID" value="MDV7694962.1"/>
    <property type="molecule type" value="Genomic_DNA"/>
</dbReference>
<sequence>MTLNKKRVLIIGGTSGFGGKVAKLASKKGAQVSVVGHNQERLNEFLIENTEKYPNISGKAFDAQDAKSLNSFFEENEPFDHVISTLGGAMGGGFLDSSLDLIRKTIEDKFFVNLQVAQIASKHLNKKGSLIFTSGSGGHPSDASGAIIGNQAINTMVAGLAVELAPNYRVNAVSPTWTPTGLWRELSASSLETQESQFAENVPLKRVGTIAEVASAYLYCMENDFMTGQVMRIDGGVDL</sequence>
<name>A0A176TJB3_9LACO</name>
<dbReference type="Proteomes" id="UP001275867">
    <property type="component" value="Unassembled WGS sequence"/>
</dbReference>
<dbReference type="SUPFAM" id="SSF51735">
    <property type="entry name" value="NAD(P)-binding Rossmann-fold domains"/>
    <property type="match status" value="1"/>
</dbReference>
<dbReference type="PANTHER" id="PTHR43477">
    <property type="entry name" value="DIHYDROANTICAPSIN 7-DEHYDROGENASE"/>
    <property type="match status" value="1"/>
</dbReference>
<dbReference type="Pfam" id="PF13561">
    <property type="entry name" value="adh_short_C2"/>
    <property type="match status" value="1"/>
</dbReference>
<dbReference type="InterPro" id="IPR036291">
    <property type="entry name" value="NAD(P)-bd_dom_sf"/>
</dbReference>
<evidence type="ECO:0000313" key="5">
    <source>
        <dbReference type="Proteomes" id="UP000077280"/>
    </source>
</evidence>